<gene>
    <name evidence="1" type="ORF">N7469_002013</name>
</gene>
<organism evidence="1 2">
    <name type="scientific">Penicillium citrinum</name>
    <dbReference type="NCBI Taxonomy" id="5077"/>
    <lineage>
        <taxon>Eukaryota</taxon>
        <taxon>Fungi</taxon>
        <taxon>Dikarya</taxon>
        <taxon>Ascomycota</taxon>
        <taxon>Pezizomycotina</taxon>
        <taxon>Eurotiomycetes</taxon>
        <taxon>Eurotiomycetidae</taxon>
        <taxon>Eurotiales</taxon>
        <taxon>Aspergillaceae</taxon>
        <taxon>Penicillium</taxon>
    </lineage>
</organism>
<reference evidence="1" key="1">
    <citation type="submission" date="2022-11" db="EMBL/GenBank/DDBJ databases">
        <authorList>
            <person name="Petersen C."/>
        </authorList>
    </citation>
    <scope>NUCLEOTIDE SEQUENCE</scope>
    <source>
        <strain evidence="1">IBT 23319</strain>
    </source>
</reference>
<reference evidence="1" key="2">
    <citation type="journal article" date="2023" name="IMA Fungus">
        <title>Comparative genomic study of the Penicillium genus elucidates a diverse pangenome and 15 lateral gene transfer events.</title>
        <authorList>
            <person name="Petersen C."/>
            <person name="Sorensen T."/>
            <person name="Nielsen M.R."/>
            <person name="Sondergaard T.E."/>
            <person name="Sorensen J.L."/>
            <person name="Fitzpatrick D.A."/>
            <person name="Frisvad J.C."/>
            <person name="Nielsen K.L."/>
        </authorList>
    </citation>
    <scope>NUCLEOTIDE SEQUENCE</scope>
    <source>
        <strain evidence="1">IBT 23319</strain>
    </source>
</reference>
<dbReference type="EMBL" id="JAPQKT010000002">
    <property type="protein sequence ID" value="KAJ5240422.1"/>
    <property type="molecule type" value="Genomic_DNA"/>
</dbReference>
<protein>
    <submittedName>
        <fullName evidence="1">Uncharacterized protein</fullName>
    </submittedName>
</protein>
<accession>A0A9W9P9Q0</accession>
<dbReference type="AlphaFoldDB" id="A0A9W9P9Q0"/>
<dbReference type="GeneID" id="81380100"/>
<comment type="caution">
    <text evidence="1">The sequence shown here is derived from an EMBL/GenBank/DDBJ whole genome shotgun (WGS) entry which is preliminary data.</text>
</comment>
<name>A0A9W9P9Q0_PENCI</name>
<sequence>MTYVVDDDVEDIFGRIHQYLHSGNYSVLVPAAHKSSHVACEDEVDPATQDLFPLKEKYFTSHKDIQKKSDNSMSLPHCGDGNYLCKHPKTLLMHARLYAFATKHGLNRLAYVSLQKLYWTLSGFPLDLKQANTIVELLRLSNEMDDIDVLIIHFISFLKEDHNLSCRLFAQL</sequence>
<evidence type="ECO:0000313" key="1">
    <source>
        <dbReference type="EMBL" id="KAJ5240422.1"/>
    </source>
</evidence>
<proteinExistence type="predicted"/>
<dbReference type="OrthoDB" id="9997739at2759"/>
<keyword evidence="2" id="KW-1185">Reference proteome</keyword>
<evidence type="ECO:0000313" key="2">
    <source>
        <dbReference type="Proteomes" id="UP001147733"/>
    </source>
</evidence>
<dbReference type="Proteomes" id="UP001147733">
    <property type="component" value="Unassembled WGS sequence"/>
</dbReference>
<dbReference type="RefSeq" id="XP_056503427.1">
    <property type="nucleotide sequence ID" value="XM_056640933.1"/>
</dbReference>